<dbReference type="OMA" id="HSFAHHL"/>
<dbReference type="InterPro" id="IPR029063">
    <property type="entry name" value="SAM-dependent_MTases_sf"/>
</dbReference>
<feature type="domain" description="DNA methylase adenine-specific" evidence="1">
    <location>
        <begin position="99"/>
        <end position="309"/>
    </location>
</feature>
<dbReference type="Proteomes" id="UP000469952">
    <property type="component" value="Unassembled WGS sequence"/>
</dbReference>
<protein>
    <submittedName>
        <fullName evidence="3">N-6 DNA methylase</fullName>
    </submittedName>
</protein>
<dbReference type="Pfam" id="PF02384">
    <property type="entry name" value="N6_Mtase"/>
    <property type="match status" value="1"/>
</dbReference>
<dbReference type="InterPro" id="IPR052933">
    <property type="entry name" value="DNA_Protect_Modify"/>
</dbReference>
<dbReference type="Pfam" id="PF21106">
    <property type="entry name" value="YtxK_like"/>
    <property type="match status" value="1"/>
</dbReference>
<evidence type="ECO:0000313" key="3">
    <source>
        <dbReference type="EMBL" id="MQR26198.1"/>
    </source>
</evidence>
<gene>
    <name evidence="3" type="ORF">GFV13_02655</name>
</gene>
<dbReference type="GeneID" id="29577622"/>
<evidence type="ECO:0000313" key="4">
    <source>
        <dbReference type="Proteomes" id="UP000469952"/>
    </source>
</evidence>
<sequence>MTQEKIAQYFDALTSASQSLVKDTNISYIDALIEILEDINSQTVHREFDKPSNDVVQIIQSTIDMDWSLLSPAEKRKALQLAVLKANREDQTPANYQITPDGIGYLLADFINQTARLRDNDTIIDMNVGSGNLLWTINEMLDVTVKRIGIDNDETQLALASATDEIINSDETTLYKEDTISIEEPPKAKVVIADLPVGYYPLQPSDKFITRNQNGRSFVHHLLIEKSLDFVADDGWIYLLVPANVLNGDEAKKVLQFVTSRAQLKAFLQLPNEFFQEVRATKAILVLKKQRTKNNEVLMGQYPSLKDLKSLQNFLQEIKAWVKLENEQN</sequence>
<reference evidence="3 4" key="1">
    <citation type="submission" date="2019-10" db="EMBL/GenBank/DDBJ databases">
        <title>WGS of Leuconostoc mesenteroides.</title>
        <authorList>
            <person name="Melo Bolivar J."/>
            <person name="Marino-Ramirez L."/>
            <person name="Villamil Diaz L.M."/>
        </authorList>
    </citation>
    <scope>NUCLEOTIDE SEQUENCE [LARGE SCALE GENOMIC DNA]</scope>
    <source>
        <strain evidence="3 4">M11</strain>
    </source>
</reference>
<accession>A0A843Z119</accession>
<dbReference type="SUPFAM" id="SSF53335">
    <property type="entry name" value="S-adenosyl-L-methionine-dependent methyltransferases"/>
    <property type="match status" value="1"/>
</dbReference>
<dbReference type="InterPro" id="IPR003356">
    <property type="entry name" value="DNA_methylase_A-5"/>
</dbReference>
<proteinExistence type="predicted"/>
<keyword evidence="3" id="KW-0489">Methyltransferase</keyword>
<dbReference type="GO" id="GO:0032259">
    <property type="term" value="P:methylation"/>
    <property type="evidence" value="ECO:0007669"/>
    <property type="project" value="UniProtKB-KW"/>
</dbReference>
<dbReference type="GO" id="GO:0003677">
    <property type="term" value="F:DNA binding"/>
    <property type="evidence" value="ECO:0007669"/>
    <property type="project" value="InterPro"/>
</dbReference>
<organism evidence="3 4">
    <name type="scientific">Leuconostoc mesenteroides</name>
    <dbReference type="NCBI Taxonomy" id="1245"/>
    <lineage>
        <taxon>Bacteria</taxon>
        <taxon>Bacillati</taxon>
        <taxon>Bacillota</taxon>
        <taxon>Bacilli</taxon>
        <taxon>Lactobacillales</taxon>
        <taxon>Lactobacillaceae</taxon>
        <taxon>Leuconostoc</taxon>
    </lineage>
</organism>
<comment type="caution">
    <text evidence="3">The sequence shown here is derived from an EMBL/GenBank/DDBJ whole genome shotgun (WGS) entry which is preliminary data.</text>
</comment>
<dbReference type="InterPro" id="IPR048375">
    <property type="entry name" value="YtxK-like_N"/>
</dbReference>
<evidence type="ECO:0000259" key="2">
    <source>
        <dbReference type="Pfam" id="PF21106"/>
    </source>
</evidence>
<dbReference type="EMBL" id="WIPA01000003">
    <property type="protein sequence ID" value="MQR26198.1"/>
    <property type="molecule type" value="Genomic_DNA"/>
</dbReference>
<keyword evidence="3" id="KW-0808">Transferase</keyword>
<dbReference type="Gene3D" id="3.40.50.150">
    <property type="entry name" value="Vaccinia Virus protein VP39"/>
    <property type="match status" value="1"/>
</dbReference>
<dbReference type="OrthoDB" id="9788159at2"/>
<name>A0A843Z119_LEUME</name>
<feature type="domain" description="YtxK-like N-terminal helical" evidence="2">
    <location>
        <begin position="9"/>
        <end position="86"/>
    </location>
</feature>
<dbReference type="Gene3D" id="1.10.150.470">
    <property type="match status" value="1"/>
</dbReference>
<dbReference type="PANTHER" id="PTHR41313">
    <property type="entry name" value="ADENINE-SPECIFIC METHYLTRANSFERASE"/>
    <property type="match status" value="1"/>
</dbReference>
<dbReference type="GO" id="GO:0008170">
    <property type="term" value="F:N-methyltransferase activity"/>
    <property type="evidence" value="ECO:0007669"/>
    <property type="project" value="InterPro"/>
</dbReference>
<dbReference type="RefSeq" id="WP_011679311.1">
    <property type="nucleotide sequence ID" value="NZ_BCMO01000001.1"/>
</dbReference>
<dbReference type="AlphaFoldDB" id="A0A843Z119"/>
<dbReference type="PANTHER" id="PTHR41313:SF1">
    <property type="entry name" value="DNA METHYLASE ADENINE-SPECIFIC DOMAIN-CONTAINING PROTEIN"/>
    <property type="match status" value="1"/>
</dbReference>
<evidence type="ECO:0000259" key="1">
    <source>
        <dbReference type="Pfam" id="PF02384"/>
    </source>
</evidence>